<keyword evidence="2" id="KW-1185">Reference proteome</keyword>
<dbReference type="AlphaFoldDB" id="A0A2H3BQV5"/>
<evidence type="ECO:0000313" key="2">
    <source>
        <dbReference type="Proteomes" id="UP000218334"/>
    </source>
</evidence>
<accession>A0A2H3BQV5</accession>
<sequence>MKRRNLSFFATASPMISSQYGAGMATDHFPESKDATAARRYLDGTVMDIVPSVCPQDDRRVKIFFPHAQCAQTAYHCPTSKARLETESVHGVLTTILIFDATLARVTVKFAILEEFFWLI</sequence>
<reference evidence="2" key="1">
    <citation type="journal article" date="2017" name="Nat. Ecol. Evol.">
        <title>Genome expansion and lineage-specific genetic innovations in the forest pathogenic fungi Armillaria.</title>
        <authorList>
            <person name="Sipos G."/>
            <person name="Prasanna A.N."/>
            <person name="Walter M.C."/>
            <person name="O'Connor E."/>
            <person name="Balint B."/>
            <person name="Krizsan K."/>
            <person name="Kiss B."/>
            <person name="Hess J."/>
            <person name="Varga T."/>
            <person name="Slot J."/>
            <person name="Riley R."/>
            <person name="Boka B."/>
            <person name="Rigling D."/>
            <person name="Barry K."/>
            <person name="Lee J."/>
            <person name="Mihaltcheva S."/>
            <person name="LaButti K."/>
            <person name="Lipzen A."/>
            <person name="Waldron R."/>
            <person name="Moloney N.M."/>
            <person name="Sperisen C."/>
            <person name="Kredics L."/>
            <person name="Vagvoelgyi C."/>
            <person name="Patrignani A."/>
            <person name="Fitzpatrick D."/>
            <person name="Nagy I."/>
            <person name="Doyle S."/>
            <person name="Anderson J.B."/>
            <person name="Grigoriev I.V."/>
            <person name="Gueldener U."/>
            <person name="Muensterkoetter M."/>
            <person name="Nagy L.G."/>
        </authorList>
    </citation>
    <scope>NUCLEOTIDE SEQUENCE [LARGE SCALE GENOMIC DNA]</scope>
    <source>
        <strain evidence="2">28-4</strain>
    </source>
</reference>
<organism evidence="1 2">
    <name type="scientific">Armillaria solidipes</name>
    <dbReference type="NCBI Taxonomy" id="1076256"/>
    <lineage>
        <taxon>Eukaryota</taxon>
        <taxon>Fungi</taxon>
        <taxon>Dikarya</taxon>
        <taxon>Basidiomycota</taxon>
        <taxon>Agaricomycotina</taxon>
        <taxon>Agaricomycetes</taxon>
        <taxon>Agaricomycetidae</taxon>
        <taxon>Agaricales</taxon>
        <taxon>Marasmiineae</taxon>
        <taxon>Physalacriaceae</taxon>
        <taxon>Armillaria</taxon>
    </lineage>
</organism>
<dbReference type="EMBL" id="KZ293432">
    <property type="protein sequence ID" value="PBK68438.1"/>
    <property type="molecule type" value="Genomic_DNA"/>
</dbReference>
<proteinExistence type="predicted"/>
<evidence type="ECO:0000313" key="1">
    <source>
        <dbReference type="EMBL" id="PBK68438.1"/>
    </source>
</evidence>
<dbReference type="Proteomes" id="UP000218334">
    <property type="component" value="Unassembled WGS sequence"/>
</dbReference>
<protein>
    <submittedName>
        <fullName evidence="1">Uncharacterized protein</fullName>
    </submittedName>
</protein>
<gene>
    <name evidence="1" type="ORF">ARMSODRAFT_1004783</name>
</gene>
<name>A0A2H3BQV5_9AGAR</name>